<dbReference type="AlphaFoldDB" id="A0AAN8VI54"/>
<evidence type="ECO:0000256" key="2">
    <source>
        <dbReference type="SAM" id="MobiDB-lite"/>
    </source>
</evidence>
<evidence type="ECO:0000256" key="1">
    <source>
        <dbReference type="PROSITE-ProRule" id="PRU00267"/>
    </source>
</evidence>
<feature type="compositionally biased region" description="Basic and acidic residues" evidence="2">
    <location>
        <begin position="160"/>
        <end position="179"/>
    </location>
</feature>
<feature type="compositionally biased region" description="Basic residues" evidence="2">
    <location>
        <begin position="401"/>
        <end position="410"/>
    </location>
</feature>
<feature type="region of interest" description="Disordered" evidence="2">
    <location>
        <begin position="399"/>
        <end position="431"/>
    </location>
</feature>
<feature type="compositionally biased region" description="Basic and acidic residues" evidence="2">
    <location>
        <begin position="278"/>
        <end position="292"/>
    </location>
</feature>
<dbReference type="SUPFAM" id="SSF47095">
    <property type="entry name" value="HMG-box"/>
    <property type="match status" value="3"/>
</dbReference>
<feature type="region of interest" description="Disordered" evidence="2">
    <location>
        <begin position="159"/>
        <end position="180"/>
    </location>
</feature>
<comment type="caution">
    <text evidence="4">The sequence shown here is derived from an EMBL/GenBank/DDBJ whole genome shotgun (WGS) entry which is preliminary data.</text>
</comment>
<name>A0AAN8VI54_9MAGN</name>
<feature type="non-terminal residue" evidence="4">
    <location>
        <position position="509"/>
    </location>
</feature>
<dbReference type="InterPro" id="IPR044601">
    <property type="entry name" value="HMGB6/HMGB13"/>
</dbReference>
<dbReference type="PANTHER" id="PTHR46912:SF1">
    <property type="entry name" value="HIGH MOBILITY GROUP B PROTEIN 13"/>
    <property type="match status" value="1"/>
</dbReference>
<feature type="domain" description="HMG box" evidence="3">
    <location>
        <begin position="422"/>
        <end position="490"/>
    </location>
</feature>
<dbReference type="GO" id="GO:0005634">
    <property type="term" value="C:nucleus"/>
    <property type="evidence" value="ECO:0007669"/>
    <property type="project" value="UniProtKB-UniRule"/>
</dbReference>
<feature type="compositionally biased region" description="Pro residues" evidence="2">
    <location>
        <begin position="499"/>
        <end position="509"/>
    </location>
</feature>
<dbReference type="InterPro" id="IPR009071">
    <property type="entry name" value="HMG_box_dom"/>
</dbReference>
<feature type="compositionally biased region" description="Basic and acidic residues" evidence="2">
    <location>
        <begin position="411"/>
        <end position="421"/>
    </location>
</feature>
<dbReference type="Pfam" id="PF00505">
    <property type="entry name" value="HMG_box"/>
    <property type="match status" value="3"/>
</dbReference>
<feature type="domain" description="HMG box" evidence="3">
    <location>
        <begin position="177"/>
        <end position="245"/>
    </location>
</feature>
<feature type="DNA-binding region" description="HMG box" evidence="1">
    <location>
        <begin position="422"/>
        <end position="490"/>
    </location>
</feature>
<feature type="compositionally biased region" description="Basic and acidic residues" evidence="2">
    <location>
        <begin position="86"/>
        <end position="115"/>
    </location>
</feature>
<accession>A0AAN8VI54</accession>
<keyword evidence="5" id="KW-1185">Reference proteome</keyword>
<proteinExistence type="predicted"/>
<feature type="region of interest" description="Disordered" evidence="2">
    <location>
        <begin position="490"/>
        <end position="509"/>
    </location>
</feature>
<protein>
    <submittedName>
        <fullName evidence="4">High mobility group box domain</fullName>
    </submittedName>
</protein>
<keyword evidence="1" id="KW-0539">Nucleus</keyword>
<dbReference type="Proteomes" id="UP001370490">
    <property type="component" value="Unassembled WGS sequence"/>
</dbReference>
<evidence type="ECO:0000313" key="4">
    <source>
        <dbReference type="EMBL" id="KAK6935498.1"/>
    </source>
</evidence>
<dbReference type="PROSITE" id="PS50118">
    <property type="entry name" value="HMG_BOX_2"/>
    <property type="match status" value="3"/>
</dbReference>
<dbReference type="GO" id="GO:0003677">
    <property type="term" value="F:DNA binding"/>
    <property type="evidence" value="ECO:0007669"/>
    <property type="project" value="UniProtKB-UniRule"/>
</dbReference>
<keyword evidence="1" id="KW-0238">DNA-binding</keyword>
<gene>
    <name evidence="4" type="ORF">RJ641_035653</name>
</gene>
<dbReference type="SMART" id="SM00398">
    <property type="entry name" value="HMG"/>
    <property type="match status" value="3"/>
</dbReference>
<evidence type="ECO:0000259" key="3">
    <source>
        <dbReference type="PROSITE" id="PS50118"/>
    </source>
</evidence>
<feature type="compositionally biased region" description="Basic residues" evidence="2">
    <location>
        <begin position="17"/>
        <end position="28"/>
    </location>
</feature>
<dbReference type="InterPro" id="IPR036910">
    <property type="entry name" value="HMG_box_dom_sf"/>
</dbReference>
<dbReference type="EMBL" id="JBAMMX010000008">
    <property type="protein sequence ID" value="KAK6935498.1"/>
    <property type="molecule type" value="Genomic_DNA"/>
</dbReference>
<feature type="DNA-binding region" description="HMG box" evidence="1">
    <location>
        <begin position="293"/>
        <end position="359"/>
    </location>
</feature>
<evidence type="ECO:0000313" key="5">
    <source>
        <dbReference type="Proteomes" id="UP001370490"/>
    </source>
</evidence>
<dbReference type="PANTHER" id="PTHR46912">
    <property type="entry name" value="HIGH MOBILITY GROUP B PROTEIN 13"/>
    <property type="match status" value="1"/>
</dbReference>
<feature type="region of interest" description="Disordered" evidence="2">
    <location>
        <begin position="1"/>
        <end position="115"/>
    </location>
</feature>
<sequence>MAEATAEIQVGVDQVKGKKGRNNGRRALKQKDPSANEANILAGKLSQISPALSIPALEGTDKENHESLTQPKKTKSKQTKHQQSSFEKEVQDLKEKLQQMRLEKEKTEELLKERDEMLKQKEEELETRIKEQEKLQMELKKLQKMKEFKPTMIFPIVQSLRDKEQEKKEKNKKSSDMKRPALPYARWCKDHWAEVKKANPEAEFKEISNMLGAKWKTISEEEKKPYEEKYQAEKEIYLENVGKEKRENEAMKLLEDEHKQKTAIELLEQYLQFKQEAEKEKTKKKKEKDPLKPKHPMSAFIVYSNERRAALLAQNKTVKEVAKILGEEWKSMTENEKAPFEEMAKKNKDKYVQDMVIYKQKKEEEAENLKKEEDELIKIQKHEALQLLKKKEKAELIIKKAKEKRQKRKKEKEEKNADSNKPKRPASSFLLFSKEARKNIVEERPELNNSTLKALIAVKWKELGAEEKQMWNAKAAEAMEAYKKEMEGYNKSAAAAAPGPAPPTTQPPQ</sequence>
<feature type="DNA-binding region" description="HMG box" evidence="1">
    <location>
        <begin position="177"/>
        <end position="245"/>
    </location>
</feature>
<dbReference type="Gene3D" id="1.10.30.10">
    <property type="entry name" value="High mobility group box domain"/>
    <property type="match status" value="3"/>
</dbReference>
<feature type="domain" description="HMG box" evidence="3">
    <location>
        <begin position="293"/>
        <end position="359"/>
    </location>
</feature>
<organism evidence="4 5">
    <name type="scientific">Dillenia turbinata</name>
    <dbReference type="NCBI Taxonomy" id="194707"/>
    <lineage>
        <taxon>Eukaryota</taxon>
        <taxon>Viridiplantae</taxon>
        <taxon>Streptophyta</taxon>
        <taxon>Embryophyta</taxon>
        <taxon>Tracheophyta</taxon>
        <taxon>Spermatophyta</taxon>
        <taxon>Magnoliopsida</taxon>
        <taxon>eudicotyledons</taxon>
        <taxon>Gunneridae</taxon>
        <taxon>Pentapetalae</taxon>
        <taxon>Dilleniales</taxon>
        <taxon>Dilleniaceae</taxon>
        <taxon>Dillenia</taxon>
    </lineage>
</organism>
<reference evidence="4 5" key="1">
    <citation type="submission" date="2023-12" db="EMBL/GenBank/DDBJ databases">
        <title>A high-quality genome assembly for Dillenia turbinata (Dilleniales).</title>
        <authorList>
            <person name="Chanderbali A."/>
        </authorList>
    </citation>
    <scope>NUCLEOTIDE SEQUENCE [LARGE SCALE GENOMIC DNA]</scope>
    <source>
        <strain evidence="4">LSX21</strain>
        <tissue evidence="4">Leaf</tissue>
    </source>
</reference>
<feature type="region of interest" description="Disordered" evidence="2">
    <location>
        <begin position="278"/>
        <end position="297"/>
    </location>
</feature>